<dbReference type="Gene3D" id="1.10.357.10">
    <property type="entry name" value="Tetracycline Repressor, domain 2"/>
    <property type="match status" value="1"/>
</dbReference>
<dbReference type="InterPro" id="IPR009057">
    <property type="entry name" value="Homeodomain-like_sf"/>
</dbReference>
<accession>A0A5C8HLK6</accession>
<keyword evidence="3 5" id="KW-0238">DNA-binding</keyword>
<gene>
    <name evidence="7" type="ORF">FVP60_10390</name>
</gene>
<evidence type="ECO:0000313" key="7">
    <source>
        <dbReference type="EMBL" id="TXK04154.1"/>
    </source>
</evidence>
<dbReference type="SUPFAM" id="SSF46689">
    <property type="entry name" value="Homeodomain-like"/>
    <property type="match status" value="1"/>
</dbReference>
<dbReference type="Proteomes" id="UP000321196">
    <property type="component" value="Unassembled WGS sequence"/>
</dbReference>
<dbReference type="PANTHER" id="PTHR30055">
    <property type="entry name" value="HTH-TYPE TRANSCRIPTIONAL REGULATOR RUTR"/>
    <property type="match status" value="1"/>
</dbReference>
<dbReference type="OrthoDB" id="8701707at2"/>
<evidence type="ECO:0000313" key="8">
    <source>
        <dbReference type="Proteomes" id="UP000321196"/>
    </source>
</evidence>
<sequence>MPASVGARDEPSSGRREQILAIAARLMARQGYAATTVREIADEAGILSGSLYHHFTSKEAILLEVLRGFTSTLVAEVELLAQETSSPLERLDRLVAVVLDTIERQPAAVGLYQQESAYLATVSGFEFLSEDTERIEAVWIATIEEAQESGDFRADLDAAFTFRFIRDAAWSTARWFRPDGRHTTKTLTDHLLSLLHTGILTPAE</sequence>
<dbReference type="RefSeq" id="WP_147826210.1">
    <property type="nucleotide sequence ID" value="NZ_BAAARG010000003.1"/>
</dbReference>
<proteinExistence type="predicted"/>
<dbReference type="EMBL" id="VRSW01000003">
    <property type="protein sequence ID" value="TXK04154.1"/>
    <property type="molecule type" value="Genomic_DNA"/>
</dbReference>
<dbReference type="PROSITE" id="PS50977">
    <property type="entry name" value="HTH_TETR_2"/>
    <property type="match status" value="1"/>
</dbReference>
<organism evidence="7 8">
    <name type="scientific">Microbacterium mitrae</name>
    <dbReference type="NCBI Taxonomy" id="664640"/>
    <lineage>
        <taxon>Bacteria</taxon>
        <taxon>Bacillati</taxon>
        <taxon>Actinomycetota</taxon>
        <taxon>Actinomycetes</taxon>
        <taxon>Micrococcales</taxon>
        <taxon>Microbacteriaceae</taxon>
        <taxon>Microbacterium</taxon>
    </lineage>
</organism>
<dbReference type="Gene3D" id="1.10.10.60">
    <property type="entry name" value="Homeodomain-like"/>
    <property type="match status" value="1"/>
</dbReference>
<dbReference type="AlphaFoldDB" id="A0A5C8HLK6"/>
<dbReference type="InterPro" id="IPR036271">
    <property type="entry name" value="Tet_transcr_reg_TetR-rel_C_sf"/>
</dbReference>
<evidence type="ECO:0000256" key="4">
    <source>
        <dbReference type="ARBA" id="ARBA00023163"/>
    </source>
</evidence>
<evidence type="ECO:0000256" key="1">
    <source>
        <dbReference type="ARBA" id="ARBA00022491"/>
    </source>
</evidence>
<keyword evidence="8" id="KW-1185">Reference proteome</keyword>
<protein>
    <submittedName>
        <fullName evidence="7">TetR/AcrR family transcriptional regulator</fullName>
    </submittedName>
</protein>
<dbReference type="Pfam" id="PF17932">
    <property type="entry name" value="TetR_C_24"/>
    <property type="match status" value="1"/>
</dbReference>
<dbReference type="PANTHER" id="PTHR30055:SF175">
    <property type="entry name" value="HTH-TYPE TRANSCRIPTIONAL REPRESSOR KSTR2"/>
    <property type="match status" value="1"/>
</dbReference>
<feature type="domain" description="HTH tetR-type" evidence="6">
    <location>
        <begin position="13"/>
        <end position="73"/>
    </location>
</feature>
<name>A0A5C8HLK6_9MICO</name>
<dbReference type="GO" id="GO:0003700">
    <property type="term" value="F:DNA-binding transcription factor activity"/>
    <property type="evidence" value="ECO:0007669"/>
    <property type="project" value="TreeGrafter"/>
</dbReference>
<dbReference type="InterPro" id="IPR001647">
    <property type="entry name" value="HTH_TetR"/>
</dbReference>
<comment type="caution">
    <text evidence="7">The sequence shown here is derived from an EMBL/GenBank/DDBJ whole genome shotgun (WGS) entry which is preliminary data.</text>
</comment>
<evidence type="ECO:0000256" key="2">
    <source>
        <dbReference type="ARBA" id="ARBA00023015"/>
    </source>
</evidence>
<reference evidence="7 8" key="1">
    <citation type="submission" date="2019-08" db="EMBL/GenBank/DDBJ databases">
        <authorList>
            <person name="Dong K."/>
        </authorList>
    </citation>
    <scope>NUCLEOTIDE SEQUENCE [LARGE SCALE GENOMIC DNA]</scope>
    <source>
        <strain evidence="7 8">M4-8</strain>
    </source>
</reference>
<evidence type="ECO:0000256" key="3">
    <source>
        <dbReference type="ARBA" id="ARBA00023125"/>
    </source>
</evidence>
<dbReference type="Pfam" id="PF00440">
    <property type="entry name" value="TetR_N"/>
    <property type="match status" value="1"/>
</dbReference>
<dbReference type="InterPro" id="IPR050109">
    <property type="entry name" value="HTH-type_TetR-like_transc_reg"/>
</dbReference>
<evidence type="ECO:0000256" key="5">
    <source>
        <dbReference type="PROSITE-ProRule" id="PRU00335"/>
    </source>
</evidence>
<dbReference type="InterPro" id="IPR041490">
    <property type="entry name" value="KstR2_TetR_C"/>
</dbReference>
<dbReference type="SUPFAM" id="SSF48498">
    <property type="entry name" value="Tetracyclin repressor-like, C-terminal domain"/>
    <property type="match status" value="1"/>
</dbReference>
<keyword evidence="2" id="KW-0805">Transcription regulation</keyword>
<keyword evidence="4" id="KW-0804">Transcription</keyword>
<keyword evidence="1" id="KW-0678">Repressor</keyword>
<dbReference type="GO" id="GO:0000976">
    <property type="term" value="F:transcription cis-regulatory region binding"/>
    <property type="evidence" value="ECO:0007669"/>
    <property type="project" value="TreeGrafter"/>
</dbReference>
<evidence type="ECO:0000259" key="6">
    <source>
        <dbReference type="PROSITE" id="PS50977"/>
    </source>
</evidence>
<feature type="DNA-binding region" description="H-T-H motif" evidence="5">
    <location>
        <begin position="36"/>
        <end position="55"/>
    </location>
</feature>
<dbReference type="PRINTS" id="PR00455">
    <property type="entry name" value="HTHTETR"/>
</dbReference>